<dbReference type="PROSITE" id="PS50082">
    <property type="entry name" value="WD_REPEATS_2"/>
    <property type="match status" value="7"/>
</dbReference>
<dbReference type="OMA" id="NENDICT"/>
<dbReference type="SUPFAM" id="SSF50969">
    <property type="entry name" value="YVTN repeat-like/Quinoprotein amine dehydrogenase"/>
    <property type="match status" value="1"/>
</dbReference>
<dbReference type="InterPro" id="IPR011047">
    <property type="entry name" value="Quinoprotein_ADH-like_sf"/>
</dbReference>
<keyword evidence="2" id="KW-0677">Repeat</keyword>
<evidence type="ECO:0000259" key="4">
    <source>
        <dbReference type="PROSITE" id="PS50837"/>
    </source>
</evidence>
<sequence>MSSQFFTNAHGITLIDTTLQHIQGNLIQFNLKEADLSSLVYVKNNGYNTSKQCLANTRSDILSEIRSWARSPHEDVSPIFWLHGTAGSGKSAIAHTIAIEFDNDKQLGSFFPFDRTYLAECRHEKVFTTIARDLAHSNTAFKQAVLDVIQEKAWLNSTPDLSQQWDSLLVRPSVNLSNAGPILLVIDALDESGDHLSRNALLSILATRAGELPPNIRILLTSRTRDDILQTLSQSPHVLSRDLNDTPKSLIDHDISVYISKQLRGIDDAFFDSQQRLLVDRSEGLFQWAYVACEFIKDTGKISNPIKNFYKLLNPAAGVAGALDSLYDTVLHSMLHGDNDDAVQLFRSVMGQVLGLLEPLCLDDLTRIREKYPVGAGQASDIRLVMARMGPLLSGTIDHSIPIRPLHSSFQDYLTDRRRSKDCHVNMSLQRTNIVFATLGIMSAELRFNICNLESSYLLNSDVPDLAVRVEKCISSPLSYSCRNWGAHFRDTPFDSKVAIRVRQFLNQQFLYWLEALSLMKCIQVAASSLSLLWTWLSKNNAVQHRDVLDFVTDARRFVRMFGGTISQSTPHLYLSALPFSPQNSIVHQTYITEFPPSRGARVVSGRITTWPAYQSVLSGHTAAVNCAAFSPDGKYIVSGSDDNTVRVWHADTGNAFSAPFKQHLQAVTFVAFSPDGRRIISADKTILIWDANLGQADGALRALEGHASGVTSITFSPDGTQIASGSWDQTIRIWDYERGTVLADIYGYSHCVSNVVFSPDGKRIISASIDGTIRIWDIDTHELIADFTDRLNRQPVKTSMGITADGKRIISSFEGHTLLFRTVDTGKTTVWRPKTWIRNRRFTVAAFSAHLEYIVTGDIFNNTLNIWDGATGNAVAAPLEGHTNSVNSLVFSPDGQQILSSSSDKTARVWDMETLNQVANVIPRATRFKGSLSWFKSALLQNDAVAALTRGELRSVAFSRNNKNIILCLRLSPVEPPISRLDLDTGNAVNVFPQLRWFDNVKQYEAIAISPDGSRLISSLSDGKIYICDADTGIAVVPPLSAEGNTRSFHSATFSPGSSGMLLRQTLAGPLHLGGETDSIALSPDHKCIIYLRDKNIYRLGLTDRKEAAVQILLQGHRSPVCYLEFTPDGTRIISGAYNGTIVISDAVTGENVGEPLLGHVARITNIAFSPDGEHMASAADDYTICLWDLNTGRATMAPLRGHTDVFVSIAFSADGQDLVSSSRDKTARTWDVTVRPTLTVAPEINFSLKPCHALQNAGTLFQNPDDVGDWRDAVEVRQDGWIVGPQGRLILHVPTMHLPGIIRLRTKRFILVDATELDLSSFAHGPSWQACRSSGLRSAEN</sequence>
<feature type="repeat" description="WD" evidence="3">
    <location>
        <begin position="1115"/>
        <end position="1156"/>
    </location>
</feature>
<dbReference type="InterPro" id="IPR001680">
    <property type="entry name" value="WD40_rpt"/>
</dbReference>
<dbReference type="Pfam" id="PF24883">
    <property type="entry name" value="NPHP3_N"/>
    <property type="match status" value="1"/>
</dbReference>
<dbReference type="PROSITE" id="PS50294">
    <property type="entry name" value="WD_REPEATS_REGION"/>
    <property type="match status" value="6"/>
</dbReference>
<dbReference type="InterPro" id="IPR007111">
    <property type="entry name" value="NACHT_NTPase"/>
</dbReference>
<evidence type="ECO:0000313" key="5">
    <source>
        <dbReference type="EMBL" id="KJA17635.1"/>
    </source>
</evidence>
<dbReference type="PANTHER" id="PTHR19848:SF8">
    <property type="entry name" value="F-BOX AND WD REPEAT DOMAIN CONTAINING 7"/>
    <property type="match status" value="1"/>
</dbReference>
<evidence type="ECO:0000313" key="6">
    <source>
        <dbReference type="Proteomes" id="UP000054270"/>
    </source>
</evidence>
<name>A0A0D2PBF8_HYPSF</name>
<dbReference type="InterPro" id="IPR056884">
    <property type="entry name" value="NPHP3-like_N"/>
</dbReference>
<dbReference type="Pfam" id="PF00400">
    <property type="entry name" value="WD40"/>
    <property type="match status" value="8"/>
</dbReference>
<dbReference type="Proteomes" id="UP000054270">
    <property type="component" value="Unassembled WGS sequence"/>
</dbReference>
<evidence type="ECO:0000256" key="1">
    <source>
        <dbReference type="ARBA" id="ARBA00022574"/>
    </source>
</evidence>
<dbReference type="InterPro" id="IPR015943">
    <property type="entry name" value="WD40/YVTN_repeat-like_dom_sf"/>
</dbReference>
<feature type="domain" description="NACHT" evidence="4">
    <location>
        <begin position="78"/>
        <end position="224"/>
    </location>
</feature>
<organism evidence="5 6">
    <name type="scientific">Hypholoma sublateritium (strain FD-334 SS-4)</name>
    <dbReference type="NCBI Taxonomy" id="945553"/>
    <lineage>
        <taxon>Eukaryota</taxon>
        <taxon>Fungi</taxon>
        <taxon>Dikarya</taxon>
        <taxon>Basidiomycota</taxon>
        <taxon>Agaricomycotina</taxon>
        <taxon>Agaricomycetes</taxon>
        <taxon>Agaricomycetidae</taxon>
        <taxon>Agaricales</taxon>
        <taxon>Agaricineae</taxon>
        <taxon>Strophariaceae</taxon>
        <taxon>Hypholoma</taxon>
    </lineage>
</organism>
<dbReference type="SUPFAM" id="SSF50998">
    <property type="entry name" value="Quinoprotein alcohol dehydrogenase-like"/>
    <property type="match status" value="1"/>
</dbReference>
<dbReference type="PANTHER" id="PTHR19848">
    <property type="entry name" value="WD40 REPEAT PROTEIN"/>
    <property type="match status" value="1"/>
</dbReference>
<feature type="repeat" description="WD" evidence="3">
    <location>
        <begin position="746"/>
        <end position="787"/>
    </location>
</feature>
<feature type="repeat" description="WD" evidence="3">
    <location>
        <begin position="880"/>
        <end position="921"/>
    </location>
</feature>
<dbReference type="PROSITE" id="PS00678">
    <property type="entry name" value="WD_REPEATS_1"/>
    <property type="match status" value="4"/>
</dbReference>
<evidence type="ECO:0000256" key="2">
    <source>
        <dbReference type="ARBA" id="ARBA00022737"/>
    </source>
</evidence>
<keyword evidence="6" id="KW-1185">Reference proteome</keyword>
<dbReference type="CDD" id="cd00200">
    <property type="entry name" value="WD40"/>
    <property type="match status" value="1"/>
</dbReference>
<proteinExistence type="predicted"/>
<feature type="repeat" description="WD" evidence="3">
    <location>
        <begin position="1158"/>
        <end position="1199"/>
    </location>
</feature>
<dbReference type="OrthoDB" id="163438at2759"/>
<dbReference type="SMART" id="SM00320">
    <property type="entry name" value="WD40"/>
    <property type="match status" value="10"/>
</dbReference>
<feature type="repeat" description="WD" evidence="3">
    <location>
        <begin position="1201"/>
        <end position="1242"/>
    </location>
</feature>
<feature type="repeat" description="WD" evidence="3">
    <location>
        <begin position="618"/>
        <end position="659"/>
    </location>
</feature>
<dbReference type="InterPro" id="IPR027417">
    <property type="entry name" value="P-loop_NTPase"/>
</dbReference>
<keyword evidence="1 3" id="KW-0853">WD repeat</keyword>
<dbReference type="EMBL" id="KN817600">
    <property type="protein sequence ID" value="KJA17635.1"/>
    <property type="molecule type" value="Genomic_DNA"/>
</dbReference>
<dbReference type="InterPro" id="IPR019775">
    <property type="entry name" value="WD40_repeat_CS"/>
</dbReference>
<dbReference type="InterPro" id="IPR020472">
    <property type="entry name" value="WD40_PAC1"/>
</dbReference>
<dbReference type="PRINTS" id="PR00320">
    <property type="entry name" value="GPROTEINBRPT"/>
</dbReference>
<dbReference type="Gene3D" id="2.130.10.10">
    <property type="entry name" value="YVTN repeat-like/Quinoprotein amine dehydrogenase"/>
    <property type="match status" value="4"/>
</dbReference>
<gene>
    <name evidence="5" type="ORF">HYPSUDRAFT_205985</name>
</gene>
<protein>
    <recommendedName>
        <fullName evidence="4">NACHT domain-containing protein</fullName>
    </recommendedName>
</protein>
<reference evidence="6" key="1">
    <citation type="submission" date="2014-04" db="EMBL/GenBank/DDBJ databases">
        <title>Evolutionary Origins and Diversification of the Mycorrhizal Mutualists.</title>
        <authorList>
            <consortium name="DOE Joint Genome Institute"/>
            <consortium name="Mycorrhizal Genomics Consortium"/>
            <person name="Kohler A."/>
            <person name="Kuo A."/>
            <person name="Nagy L.G."/>
            <person name="Floudas D."/>
            <person name="Copeland A."/>
            <person name="Barry K.W."/>
            <person name="Cichocki N."/>
            <person name="Veneault-Fourrey C."/>
            <person name="LaButti K."/>
            <person name="Lindquist E.A."/>
            <person name="Lipzen A."/>
            <person name="Lundell T."/>
            <person name="Morin E."/>
            <person name="Murat C."/>
            <person name="Riley R."/>
            <person name="Ohm R."/>
            <person name="Sun H."/>
            <person name="Tunlid A."/>
            <person name="Henrissat B."/>
            <person name="Grigoriev I.V."/>
            <person name="Hibbett D.S."/>
            <person name="Martin F."/>
        </authorList>
    </citation>
    <scope>NUCLEOTIDE SEQUENCE [LARGE SCALE GENOMIC DNA]</scope>
    <source>
        <strain evidence="6">FD-334 SS-4</strain>
    </source>
</reference>
<accession>A0A0D2PBF8</accession>
<dbReference type="InterPro" id="IPR011044">
    <property type="entry name" value="Quino_amine_DH_bsu"/>
</dbReference>
<feature type="repeat" description="WD" evidence="3">
    <location>
        <begin position="704"/>
        <end position="745"/>
    </location>
</feature>
<dbReference type="Gene3D" id="3.40.50.300">
    <property type="entry name" value="P-loop containing nucleotide triphosphate hydrolases"/>
    <property type="match status" value="1"/>
</dbReference>
<evidence type="ECO:0000256" key="3">
    <source>
        <dbReference type="PROSITE-ProRule" id="PRU00221"/>
    </source>
</evidence>
<dbReference type="PROSITE" id="PS50837">
    <property type="entry name" value="NACHT"/>
    <property type="match status" value="1"/>
</dbReference>
<dbReference type="STRING" id="945553.A0A0D2PBF8"/>
<dbReference type="SUPFAM" id="SSF52540">
    <property type="entry name" value="P-loop containing nucleoside triphosphate hydrolases"/>
    <property type="match status" value="1"/>
</dbReference>